<dbReference type="InterPro" id="IPR010160">
    <property type="entry name" value="CRISPR-assoc_prot_Cmr5"/>
</dbReference>
<dbReference type="KEGG" id="kcr:Kcr_0444"/>
<name>B1L418_KORCO</name>
<accession>B1L418</accession>
<dbReference type="GO" id="GO:0051607">
    <property type="term" value="P:defense response to virus"/>
    <property type="evidence" value="ECO:0007669"/>
    <property type="project" value="UniProtKB-KW"/>
</dbReference>
<dbReference type="NCBIfam" id="TIGR01881">
    <property type="entry name" value="cas_Cmr5"/>
    <property type="match status" value="1"/>
</dbReference>
<gene>
    <name evidence="6" type="ordered locus">Kcr_0444</name>
</gene>
<dbReference type="eggNOG" id="arCOG02656">
    <property type="taxonomic scope" value="Archaea"/>
</dbReference>
<evidence type="ECO:0000313" key="6">
    <source>
        <dbReference type="EMBL" id="ACB07197.1"/>
    </source>
</evidence>
<evidence type="ECO:0000256" key="3">
    <source>
        <dbReference type="ARBA" id="ARBA00022490"/>
    </source>
</evidence>
<dbReference type="SUPFAM" id="SSF158568">
    <property type="entry name" value="AF1862-like"/>
    <property type="match status" value="1"/>
</dbReference>
<evidence type="ECO:0000256" key="1">
    <source>
        <dbReference type="ARBA" id="ARBA00004496"/>
    </source>
</evidence>
<dbReference type="EnsemblBacteria" id="ACB07197">
    <property type="protein sequence ID" value="ACB07197"/>
    <property type="gene ID" value="Kcr_0444"/>
</dbReference>
<proteinExistence type="inferred from homology"/>
<evidence type="ECO:0000256" key="4">
    <source>
        <dbReference type="ARBA" id="ARBA00023118"/>
    </source>
</evidence>
<dbReference type="AlphaFoldDB" id="B1L418"/>
<dbReference type="OrthoDB" id="380913at2157"/>
<evidence type="ECO:0000256" key="5">
    <source>
        <dbReference type="ARBA" id="ARBA00030001"/>
    </source>
</evidence>
<dbReference type="HOGENOM" id="CLU_1673973_0_0_2"/>
<comment type="similarity">
    <text evidence="2">Belongs to the CRISPR system Cmr5 family.</text>
</comment>
<keyword evidence="4" id="KW-0051">Antiviral defense</keyword>
<dbReference type="EMBL" id="CP000968">
    <property type="protein sequence ID" value="ACB07197.1"/>
    <property type="molecule type" value="Genomic_DNA"/>
</dbReference>
<dbReference type="GeneID" id="6093728"/>
<dbReference type="RefSeq" id="WP_012309094.1">
    <property type="nucleotide sequence ID" value="NC_010482.1"/>
</dbReference>
<dbReference type="InParanoid" id="B1L418"/>
<dbReference type="STRING" id="374847.Kcr_0444"/>
<keyword evidence="3" id="KW-0963">Cytoplasm</keyword>
<comment type="subcellular location">
    <subcellularLocation>
        <location evidence="1">Cytoplasm</location>
    </subcellularLocation>
</comment>
<organism evidence="6 7">
    <name type="scientific">Korarchaeum cryptofilum (strain OPF8)</name>
    <dbReference type="NCBI Taxonomy" id="374847"/>
    <lineage>
        <taxon>Archaea</taxon>
        <taxon>Thermoproteota</taxon>
        <taxon>Candidatus Korarchaeia</taxon>
        <taxon>Candidatus Korarchaeales</taxon>
        <taxon>Candidatus Korarchaeaceae</taxon>
        <taxon>Candidatus Korarchaeum</taxon>
    </lineage>
</organism>
<evidence type="ECO:0000313" key="7">
    <source>
        <dbReference type="Proteomes" id="UP000001686"/>
    </source>
</evidence>
<dbReference type="Gene3D" id="1.10.520.30">
    <property type="entry name" value="AF1862-like domain"/>
    <property type="match status" value="1"/>
</dbReference>
<dbReference type="InterPro" id="IPR023101">
    <property type="entry name" value="AF1862-like_dom_sf"/>
</dbReference>
<dbReference type="GO" id="GO:0005737">
    <property type="term" value="C:cytoplasm"/>
    <property type="evidence" value="ECO:0007669"/>
    <property type="project" value="UniProtKB-SubCell"/>
</dbReference>
<keyword evidence="7" id="KW-1185">Reference proteome</keyword>
<evidence type="ECO:0000256" key="2">
    <source>
        <dbReference type="ARBA" id="ARBA00006161"/>
    </source>
</evidence>
<reference evidence="6 7" key="1">
    <citation type="journal article" date="2008" name="Proc. Natl. Acad. Sci. U.S.A.">
        <title>A korarchaeal genome reveals new insights into the evolution of the Archaea.</title>
        <authorList>
            <person name="Elkins J.G."/>
            <person name="Podar M."/>
            <person name="Graham D.E."/>
            <person name="Makarova K.S."/>
            <person name="Wolf Y."/>
            <person name="Randau L."/>
            <person name="Hedlund B.P."/>
            <person name="Brochier-Armanet C."/>
            <person name="Kunin V."/>
            <person name="Anderson I."/>
            <person name="Lapidus A."/>
            <person name="Goltsman E."/>
            <person name="Barry K."/>
            <person name="Koonin E.V."/>
            <person name="Hugenholtz P."/>
            <person name="Kyrpides N."/>
            <person name="Wanner G."/>
            <person name="Richardson P."/>
            <person name="Keller M."/>
            <person name="Stetter K.O."/>
        </authorList>
    </citation>
    <scope>NUCLEOTIDE SEQUENCE [LARGE SCALE GENOMIC DNA]</scope>
    <source>
        <strain evidence="7">OPF8</strain>
    </source>
</reference>
<sequence>MGEKEAISPQGRALRDFELIYKLYLDGNIVDFGKSFRSRARETPSFLYEVGLISGLSFIYAKTDDATERTYAILLNCLKGDTKDLKRLNSKEGGYAAYLHLLLLEISRLVPDKNLDLRDPLSCIKALEGLDRPLVPLLIPYLLEIKRLAEATLPSEG</sequence>
<protein>
    <recommendedName>
        <fullName evidence="5">CRISPR type III-B/RAMP module-associated protein Cmr5</fullName>
    </recommendedName>
</protein>
<dbReference type="Proteomes" id="UP000001686">
    <property type="component" value="Chromosome"/>
</dbReference>